<sequence length="95" mass="11163">MEFRLNKIDTDIRRKLAKEVKEKEVNRKTRPEIDNKVKKPFVELDTEDKNDTNKSQKYITVEGTLENTKKITIDAAREENYIERVPIGNVIDSVK</sequence>
<name>A0A1B8RTN0_9CLOT</name>
<reference evidence="1 2" key="1">
    <citation type="submission" date="2016-06" db="EMBL/GenBank/DDBJ databases">
        <authorList>
            <person name="Kjaerup R.B."/>
            <person name="Dalgaard T.S."/>
            <person name="Juul-Madsen H.R."/>
        </authorList>
    </citation>
    <scope>NUCLEOTIDE SEQUENCE [LARGE SCALE GENOMIC DNA]</scope>
    <source>
        <strain evidence="1 2">373-A1</strain>
    </source>
</reference>
<dbReference type="AlphaFoldDB" id="A0A1B8RTN0"/>
<proteinExistence type="predicted"/>
<dbReference type="Proteomes" id="UP000092714">
    <property type="component" value="Unassembled WGS sequence"/>
</dbReference>
<evidence type="ECO:0000313" key="2">
    <source>
        <dbReference type="Proteomes" id="UP000092714"/>
    </source>
</evidence>
<keyword evidence="2" id="KW-1185">Reference proteome</keyword>
<comment type="caution">
    <text evidence="1">The sequence shown here is derived from an EMBL/GenBank/DDBJ whole genome shotgun (WGS) entry which is preliminary data.</text>
</comment>
<dbReference type="GeneID" id="42777344"/>
<organism evidence="1 2">
    <name type="scientific">Clostridium paraputrificum</name>
    <dbReference type="NCBI Taxonomy" id="29363"/>
    <lineage>
        <taxon>Bacteria</taxon>
        <taxon>Bacillati</taxon>
        <taxon>Bacillota</taxon>
        <taxon>Clostridia</taxon>
        <taxon>Eubacteriales</taxon>
        <taxon>Clostridiaceae</taxon>
        <taxon>Clostridium</taxon>
    </lineage>
</organism>
<evidence type="ECO:0000313" key="1">
    <source>
        <dbReference type="EMBL" id="OBY12195.1"/>
    </source>
</evidence>
<dbReference type="OrthoDB" id="1935644at2"/>
<accession>A0A1B8RTN0</accession>
<protein>
    <submittedName>
        <fullName evidence="1">Uncharacterized protein</fullName>
    </submittedName>
</protein>
<dbReference type="RefSeq" id="WP_027099497.1">
    <property type="nucleotide sequence ID" value="NZ_JADNCW010000002.1"/>
</dbReference>
<dbReference type="EMBL" id="MAPZ01000009">
    <property type="protein sequence ID" value="OBY12195.1"/>
    <property type="molecule type" value="Genomic_DNA"/>
</dbReference>
<gene>
    <name evidence="1" type="ORF">CP373A1_00970</name>
</gene>